<dbReference type="CDD" id="cd01543">
    <property type="entry name" value="PBP1_XylR"/>
    <property type="match status" value="1"/>
</dbReference>
<dbReference type="KEGG" id="gax:Pan161_35150"/>
<dbReference type="InterPro" id="IPR020449">
    <property type="entry name" value="Tscrpt_reg_AraC-type_HTH"/>
</dbReference>
<dbReference type="Pfam" id="PF12833">
    <property type="entry name" value="HTH_18"/>
    <property type="match status" value="1"/>
</dbReference>
<dbReference type="Pfam" id="PF13377">
    <property type="entry name" value="Peripla_BP_3"/>
    <property type="match status" value="1"/>
</dbReference>
<evidence type="ECO:0000256" key="1">
    <source>
        <dbReference type="ARBA" id="ARBA00023015"/>
    </source>
</evidence>
<proteinExistence type="predicted"/>
<evidence type="ECO:0000256" key="2">
    <source>
        <dbReference type="ARBA" id="ARBA00023125"/>
    </source>
</evidence>
<dbReference type="Gene3D" id="3.40.50.2300">
    <property type="match status" value="2"/>
</dbReference>
<dbReference type="SUPFAM" id="SSF46689">
    <property type="entry name" value="Homeodomain-like"/>
    <property type="match status" value="1"/>
</dbReference>
<dbReference type="PROSITE" id="PS01124">
    <property type="entry name" value="HTH_ARAC_FAMILY_2"/>
    <property type="match status" value="1"/>
</dbReference>
<dbReference type="SUPFAM" id="SSF53822">
    <property type="entry name" value="Periplasmic binding protein-like I"/>
    <property type="match status" value="1"/>
</dbReference>
<dbReference type="EMBL" id="CP036343">
    <property type="protein sequence ID" value="QDT91851.1"/>
    <property type="molecule type" value="Genomic_DNA"/>
</dbReference>
<keyword evidence="6" id="KW-1185">Reference proteome</keyword>
<dbReference type="InterPro" id="IPR046335">
    <property type="entry name" value="LacI/GalR-like_sensor"/>
</dbReference>
<name>A0A517VFS8_9PLAN</name>
<dbReference type="InterPro" id="IPR009057">
    <property type="entry name" value="Homeodomain-like_sf"/>
</dbReference>
<dbReference type="InterPro" id="IPR018060">
    <property type="entry name" value="HTH_AraC"/>
</dbReference>
<dbReference type="Pfam" id="PF22177">
    <property type="entry name" value="PBP1_XylR"/>
    <property type="match status" value="1"/>
</dbReference>
<organism evidence="5 6">
    <name type="scientific">Gimesia algae</name>
    <dbReference type="NCBI Taxonomy" id="2527971"/>
    <lineage>
        <taxon>Bacteria</taxon>
        <taxon>Pseudomonadati</taxon>
        <taxon>Planctomycetota</taxon>
        <taxon>Planctomycetia</taxon>
        <taxon>Planctomycetales</taxon>
        <taxon>Planctomycetaceae</taxon>
        <taxon>Gimesia</taxon>
    </lineage>
</organism>
<dbReference type="PANTHER" id="PTHR30146">
    <property type="entry name" value="LACI-RELATED TRANSCRIPTIONAL REPRESSOR"/>
    <property type="match status" value="1"/>
</dbReference>
<evidence type="ECO:0000259" key="4">
    <source>
        <dbReference type="PROSITE" id="PS01124"/>
    </source>
</evidence>
<keyword evidence="3" id="KW-0804">Transcription</keyword>
<dbReference type="SMART" id="SM00342">
    <property type="entry name" value="HTH_ARAC"/>
    <property type="match status" value="1"/>
</dbReference>
<sequence>MDRLRVALLVETSRGYGRGILHGVWQYIQEHETWSILYRPCGFGQVAPSWISSWDGDGIIAFIDTAKTARLLKQSGVPTVDLLGELIPKPQVPFVAPDNQQVAELAVQYFLDRGYQSFAACGFRTGLRPMLDQRCLKFQQQIQETGVECALFTPRGGGKEGPSWEREQEQIARWLQGLPKPLALFTCNDTRGREVLNACQTHNISVPEEVAVLGVGNDDILCQLSDERLSSIDVDPQRVGYQAAAVLDSLMHQKPVSDLTLIPPRRVVSRHSTDSLAVTDPELATAIQYIRRYACRQIQVEDVVKQVNLERRVLERRFRKLLGRSPKAEIIRLQLVRARELLAETTLSNTEIAYRCGFNSAAYFMDLFRRKVGQTPGEFRQTSQSSEQIV</sequence>
<dbReference type="InterPro" id="IPR054031">
    <property type="entry name" value="XylR_PBP1"/>
</dbReference>
<dbReference type="RefSeq" id="WP_145229036.1">
    <property type="nucleotide sequence ID" value="NZ_CP036343.1"/>
</dbReference>
<dbReference type="Gene3D" id="1.10.10.60">
    <property type="entry name" value="Homeodomain-like"/>
    <property type="match status" value="1"/>
</dbReference>
<evidence type="ECO:0000313" key="5">
    <source>
        <dbReference type="EMBL" id="QDT91851.1"/>
    </source>
</evidence>
<dbReference type="InterPro" id="IPR028082">
    <property type="entry name" value="Peripla_BP_I"/>
</dbReference>
<dbReference type="PANTHER" id="PTHR30146:SF24">
    <property type="entry name" value="XYLOSE OPERON REGULATORY PROTEIN"/>
    <property type="match status" value="1"/>
</dbReference>
<dbReference type="Proteomes" id="UP000316855">
    <property type="component" value="Chromosome"/>
</dbReference>
<evidence type="ECO:0000256" key="3">
    <source>
        <dbReference type="ARBA" id="ARBA00023163"/>
    </source>
</evidence>
<dbReference type="OrthoDB" id="9795616at2"/>
<keyword evidence="2" id="KW-0238">DNA-binding</keyword>
<dbReference type="AlphaFoldDB" id="A0A517VFS8"/>
<accession>A0A517VFS8</accession>
<dbReference type="GO" id="GO:0000976">
    <property type="term" value="F:transcription cis-regulatory region binding"/>
    <property type="evidence" value="ECO:0007669"/>
    <property type="project" value="TreeGrafter"/>
</dbReference>
<dbReference type="GO" id="GO:0003700">
    <property type="term" value="F:DNA-binding transcription factor activity"/>
    <property type="evidence" value="ECO:0007669"/>
    <property type="project" value="InterPro"/>
</dbReference>
<reference evidence="5 6" key="1">
    <citation type="submission" date="2019-02" db="EMBL/GenBank/DDBJ databases">
        <title>Deep-cultivation of Planctomycetes and their phenomic and genomic characterization uncovers novel biology.</title>
        <authorList>
            <person name="Wiegand S."/>
            <person name="Jogler M."/>
            <person name="Boedeker C."/>
            <person name="Pinto D."/>
            <person name="Vollmers J."/>
            <person name="Rivas-Marin E."/>
            <person name="Kohn T."/>
            <person name="Peeters S.H."/>
            <person name="Heuer A."/>
            <person name="Rast P."/>
            <person name="Oberbeckmann S."/>
            <person name="Bunk B."/>
            <person name="Jeske O."/>
            <person name="Meyerdierks A."/>
            <person name="Storesund J.E."/>
            <person name="Kallscheuer N."/>
            <person name="Luecker S."/>
            <person name="Lage O.M."/>
            <person name="Pohl T."/>
            <person name="Merkel B.J."/>
            <person name="Hornburger P."/>
            <person name="Mueller R.-W."/>
            <person name="Bruemmer F."/>
            <person name="Labrenz M."/>
            <person name="Spormann A.M."/>
            <person name="Op den Camp H."/>
            <person name="Overmann J."/>
            <person name="Amann R."/>
            <person name="Jetten M.S.M."/>
            <person name="Mascher T."/>
            <person name="Medema M.H."/>
            <person name="Devos D.P."/>
            <person name="Kaster A.-K."/>
            <person name="Ovreas L."/>
            <person name="Rohde M."/>
            <person name="Galperin M.Y."/>
            <person name="Jogler C."/>
        </authorList>
    </citation>
    <scope>NUCLEOTIDE SEQUENCE [LARGE SCALE GENOMIC DNA]</scope>
    <source>
        <strain evidence="5 6">Pan161</strain>
    </source>
</reference>
<keyword evidence="1" id="KW-0805">Transcription regulation</keyword>
<feature type="domain" description="HTH araC/xylS-type" evidence="4">
    <location>
        <begin position="284"/>
        <end position="382"/>
    </location>
</feature>
<protein>
    <submittedName>
        <fullName evidence="5">Xylose operon regulatory protein</fullName>
    </submittedName>
</protein>
<evidence type="ECO:0000313" key="6">
    <source>
        <dbReference type="Proteomes" id="UP000316855"/>
    </source>
</evidence>
<gene>
    <name evidence="5" type="primary">xylR_6</name>
    <name evidence="5" type="ORF">Pan161_35150</name>
</gene>
<dbReference type="PRINTS" id="PR00032">
    <property type="entry name" value="HTHARAC"/>
</dbReference>